<keyword evidence="1" id="KW-1133">Transmembrane helix</keyword>
<accession>A0A6C0EQC5</accession>
<evidence type="ECO:0000313" key="2">
    <source>
        <dbReference type="EMBL" id="QHT30713.1"/>
    </source>
</evidence>
<dbReference type="AlphaFoldDB" id="A0A6C0EQC5"/>
<organism evidence="2">
    <name type="scientific">viral metagenome</name>
    <dbReference type="NCBI Taxonomy" id="1070528"/>
    <lineage>
        <taxon>unclassified sequences</taxon>
        <taxon>metagenomes</taxon>
        <taxon>organismal metagenomes</taxon>
    </lineage>
</organism>
<keyword evidence="1" id="KW-0472">Membrane</keyword>
<feature type="transmembrane region" description="Helical" evidence="1">
    <location>
        <begin position="6"/>
        <end position="23"/>
    </location>
</feature>
<proteinExistence type="predicted"/>
<keyword evidence="1" id="KW-0812">Transmembrane</keyword>
<sequence length="260" mass="31080">MFFFDLLFILVFKLLFIISIMFYKLHKMNERIIINTVLSKLDFYPNHYKIIKKNNKIYIKCHFYTLDCSHYLISSYNINYIEYGSKGYYIKVYGNHELKKKFLDNYAAGKDIGIIVIDILIDLKEKYYKIITTYLQILTCNYYLKENLYSTIITYLNNPSFYINITNIYDTNLNINNNIPNHYFLPFYQNLANKEKKFRCNYIKPFNIIITNDKETLILKPIITQFGEHPNTIMKVSEDIDIEPHINNHISINKITGLLI</sequence>
<reference evidence="2" key="1">
    <citation type="journal article" date="2020" name="Nature">
        <title>Giant virus diversity and host interactions through global metagenomics.</title>
        <authorList>
            <person name="Schulz F."/>
            <person name="Roux S."/>
            <person name="Paez-Espino D."/>
            <person name="Jungbluth S."/>
            <person name="Walsh D.A."/>
            <person name="Denef V.J."/>
            <person name="McMahon K.D."/>
            <person name="Konstantinidis K.T."/>
            <person name="Eloe-Fadrosh E.A."/>
            <person name="Kyrpides N.C."/>
            <person name="Woyke T."/>
        </authorList>
    </citation>
    <scope>NUCLEOTIDE SEQUENCE</scope>
    <source>
        <strain evidence="2">GVMAG-M-3300009151-35</strain>
    </source>
</reference>
<name>A0A6C0EQC5_9ZZZZ</name>
<protein>
    <submittedName>
        <fullName evidence="2">Uncharacterized protein</fullName>
    </submittedName>
</protein>
<dbReference type="EMBL" id="MN738909">
    <property type="protein sequence ID" value="QHT30713.1"/>
    <property type="molecule type" value="Genomic_DNA"/>
</dbReference>
<evidence type="ECO:0000256" key="1">
    <source>
        <dbReference type="SAM" id="Phobius"/>
    </source>
</evidence>